<feature type="compositionally biased region" description="Acidic residues" evidence="1">
    <location>
        <begin position="221"/>
        <end position="243"/>
    </location>
</feature>
<evidence type="ECO:0000256" key="1">
    <source>
        <dbReference type="SAM" id="MobiDB-lite"/>
    </source>
</evidence>
<name>A0A6B1IFP0_9EURY</name>
<proteinExistence type="predicted"/>
<sequence>MNRTLVVVLAVAVLCSGAVATAAAFTDGDEVVDGSEVYLDAADSENGEQYIQIDRNDEIRLQFDTLPPGSQTRVDDLFMIGFAGYEDSDATTTVQLESTDDRLTLTRMDTGESFGSGTVELQPGESVLFGAVVSTDTQSFSSSIELEVDVPDTDGGSSGGGTGGSGSGGSTGGSNGGNSGTGGGGEDAGDEEGVGDDESDNGGGDTPDESTGDGDGVAGEPNDDDTAAGDDATDPSVDTDTDPGGDLIELAGFGTPFSLIVMSVLAVILSLSYAFRLEIVAGGLTNNTGGPE</sequence>
<accession>A0A6B1IFP0</accession>
<dbReference type="EMBL" id="WMEO01000023">
    <property type="protein sequence ID" value="MYL17493.1"/>
    <property type="molecule type" value="Genomic_DNA"/>
</dbReference>
<keyword evidence="2" id="KW-0472">Membrane</keyword>
<organism evidence="3 4">
    <name type="scientific">Halorubrum distributum</name>
    <dbReference type="NCBI Taxonomy" id="29283"/>
    <lineage>
        <taxon>Archaea</taxon>
        <taxon>Methanobacteriati</taxon>
        <taxon>Methanobacteriota</taxon>
        <taxon>Stenosarchaea group</taxon>
        <taxon>Halobacteria</taxon>
        <taxon>Halobacteriales</taxon>
        <taxon>Haloferacaceae</taxon>
        <taxon>Halorubrum</taxon>
        <taxon>Halorubrum distributum group</taxon>
    </lineage>
</organism>
<evidence type="ECO:0000313" key="3">
    <source>
        <dbReference type="EMBL" id="MYL17493.1"/>
    </source>
</evidence>
<keyword evidence="2" id="KW-0812">Transmembrane</keyword>
<dbReference type="AlphaFoldDB" id="A0A6B1IFP0"/>
<reference evidence="3 4" key="1">
    <citation type="submission" date="2019-11" db="EMBL/GenBank/DDBJ databases">
        <title>Genome sequences of 17 halophilic strains isolated from different environments.</title>
        <authorList>
            <person name="Furrow R.E."/>
        </authorList>
    </citation>
    <scope>NUCLEOTIDE SEQUENCE [LARGE SCALE GENOMIC DNA]</scope>
    <source>
        <strain evidence="3 4">22517_05_Cabo</strain>
    </source>
</reference>
<feature type="compositionally biased region" description="Gly residues" evidence="1">
    <location>
        <begin position="156"/>
        <end position="186"/>
    </location>
</feature>
<evidence type="ECO:0000313" key="4">
    <source>
        <dbReference type="Proteomes" id="UP000460194"/>
    </source>
</evidence>
<feature type="transmembrane region" description="Helical" evidence="2">
    <location>
        <begin position="257"/>
        <end position="275"/>
    </location>
</feature>
<feature type="region of interest" description="Disordered" evidence="1">
    <location>
        <begin position="148"/>
        <end position="243"/>
    </location>
</feature>
<comment type="caution">
    <text evidence="3">The sequence shown here is derived from an EMBL/GenBank/DDBJ whole genome shotgun (WGS) entry which is preliminary data.</text>
</comment>
<evidence type="ECO:0000256" key="2">
    <source>
        <dbReference type="SAM" id="Phobius"/>
    </source>
</evidence>
<keyword evidence="2" id="KW-1133">Transmembrane helix</keyword>
<gene>
    <name evidence="3" type="ORF">GLW36_12675</name>
</gene>
<protein>
    <submittedName>
        <fullName evidence="3">Uncharacterized protein</fullName>
    </submittedName>
</protein>
<dbReference type="RefSeq" id="WP_159369378.1">
    <property type="nucleotide sequence ID" value="NZ_WMEO01000023.1"/>
</dbReference>
<feature type="compositionally biased region" description="Acidic residues" evidence="1">
    <location>
        <begin position="187"/>
        <end position="212"/>
    </location>
</feature>
<dbReference type="Proteomes" id="UP000460194">
    <property type="component" value="Unassembled WGS sequence"/>
</dbReference>